<keyword evidence="1" id="KW-0812">Transmembrane</keyword>
<feature type="transmembrane region" description="Helical" evidence="1">
    <location>
        <begin position="7"/>
        <end position="26"/>
    </location>
</feature>
<dbReference type="AlphaFoldDB" id="G8U012"/>
<dbReference type="HOGENOM" id="CLU_2276011_0_0_9"/>
<dbReference type="EMBL" id="CP003179">
    <property type="protein sequence ID" value="AEW04181.1"/>
    <property type="molecule type" value="Genomic_DNA"/>
</dbReference>
<gene>
    <name evidence="2" type="ordered locus">Sulac_0671</name>
</gene>
<reference evidence="3" key="1">
    <citation type="submission" date="2011-12" db="EMBL/GenBank/DDBJ databases">
        <title>The complete genome of chromosome of Sulfobacillus acidophilus DSM 10332.</title>
        <authorList>
            <person name="Lucas S."/>
            <person name="Han J."/>
            <person name="Lapidus A."/>
            <person name="Bruce D."/>
            <person name="Goodwin L."/>
            <person name="Pitluck S."/>
            <person name="Peters L."/>
            <person name="Kyrpides N."/>
            <person name="Mavromatis K."/>
            <person name="Ivanova N."/>
            <person name="Mikhailova N."/>
            <person name="Chertkov O."/>
            <person name="Saunders E."/>
            <person name="Detter J.C."/>
            <person name="Tapia R."/>
            <person name="Han C."/>
            <person name="Land M."/>
            <person name="Hauser L."/>
            <person name="Markowitz V."/>
            <person name="Cheng J.-F."/>
            <person name="Hugenholtz P."/>
            <person name="Woyke T."/>
            <person name="Wu D."/>
            <person name="Pukall R."/>
            <person name="Gehrich-Schroeter G."/>
            <person name="Schneider S."/>
            <person name="Klenk H.-P."/>
            <person name="Eisen J.A."/>
        </authorList>
    </citation>
    <scope>NUCLEOTIDE SEQUENCE [LARGE SCALE GENOMIC DNA]</scope>
    <source>
        <strain evidence="3">ATCC 700253 / DSM 10332 / NAL</strain>
    </source>
</reference>
<dbReference type="Proteomes" id="UP000005439">
    <property type="component" value="Chromosome"/>
</dbReference>
<evidence type="ECO:0000313" key="2">
    <source>
        <dbReference type="EMBL" id="AEW04181.1"/>
    </source>
</evidence>
<proteinExistence type="predicted"/>
<evidence type="ECO:0000313" key="3">
    <source>
        <dbReference type="Proteomes" id="UP000005439"/>
    </source>
</evidence>
<dbReference type="KEGG" id="sap:Sulac_0671"/>
<evidence type="ECO:0000256" key="1">
    <source>
        <dbReference type="SAM" id="Phobius"/>
    </source>
</evidence>
<protein>
    <submittedName>
        <fullName evidence="2">Uncharacterized protein</fullName>
    </submittedName>
</protein>
<organism evidence="2 3">
    <name type="scientific">Sulfobacillus acidophilus (strain ATCC 700253 / DSM 10332 / NAL)</name>
    <dbReference type="NCBI Taxonomy" id="679936"/>
    <lineage>
        <taxon>Bacteria</taxon>
        <taxon>Bacillati</taxon>
        <taxon>Bacillota</taxon>
        <taxon>Clostridia</taxon>
        <taxon>Eubacteriales</taxon>
        <taxon>Clostridiales Family XVII. Incertae Sedis</taxon>
        <taxon>Sulfobacillus</taxon>
    </lineage>
</organism>
<name>G8U012_SULAD</name>
<sequence>MIHSQPWLMAGLGGLWFGGWFSMLSAPSREVLRLLLARRLDRPIASPHRRQRGIHRVEDGLLAGVGMTLFLHDPHHAIAIIVLMLGYGVWAVWRDRRRRPFA</sequence>
<reference evidence="2 3" key="2">
    <citation type="journal article" date="2012" name="Stand. Genomic Sci.">
        <title>Complete genome sequence of the moderately thermophilic mineral-sulfide-oxidizing firmicute Sulfobacillus acidophilus type strain (NAL(T)).</title>
        <authorList>
            <person name="Anderson I."/>
            <person name="Chertkov O."/>
            <person name="Chen A."/>
            <person name="Saunders E."/>
            <person name="Lapidus A."/>
            <person name="Nolan M."/>
            <person name="Lucas S."/>
            <person name="Hammon N."/>
            <person name="Deshpande S."/>
            <person name="Cheng J.F."/>
            <person name="Han C."/>
            <person name="Tapia R."/>
            <person name="Goodwin L.A."/>
            <person name="Pitluck S."/>
            <person name="Liolios K."/>
            <person name="Pagani I."/>
            <person name="Ivanova N."/>
            <person name="Mikhailova N."/>
            <person name="Pati A."/>
            <person name="Palaniappan K."/>
            <person name="Land M."/>
            <person name="Pan C."/>
            <person name="Rohde M."/>
            <person name="Pukall R."/>
            <person name="Goker M."/>
            <person name="Detter J.C."/>
            <person name="Woyke T."/>
            <person name="Bristow J."/>
            <person name="Eisen J.A."/>
            <person name="Markowitz V."/>
            <person name="Hugenholtz P."/>
            <person name="Kyrpides N.C."/>
            <person name="Klenk H.P."/>
            <person name="Mavromatis K."/>
        </authorList>
    </citation>
    <scope>NUCLEOTIDE SEQUENCE [LARGE SCALE GENOMIC DNA]</scope>
    <source>
        <strain evidence="3">ATCC 700253 / DSM 10332 / NAL</strain>
    </source>
</reference>
<accession>G8U012</accession>
<keyword evidence="1" id="KW-1133">Transmembrane helix</keyword>
<feature type="transmembrane region" description="Helical" evidence="1">
    <location>
        <begin position="75"/>
        <end position="93"/>
    </location>
</feature>
<dbReference type="PATRIC" id="fig|679936.5.peg.720"/>
<dbReference type="STRING" id="679936.Sulac_0671"/>
<keyword evidence="1" id="KW-0472">Membrane</keyword>
<keyword evidence="3" id="KW-1185">Reference proteome</keyword>